<comment type="caution">
    <text evidence="5">The sequence shown here is derived from an EMBL/GenBank/DDBJ whole genome shotgun (WGS) entry which is preliminary data.</text>
</comment>
<accession>A0A538SZF7</accession>
<feature type="domain" description="Glycoside hydrolase family 57 N-terminal" evidence="4">
    <location>
        <begin position="8"/>
        <end position="194"/>
    </location>
</feature>
<dbReference type="PANTHER" id="PTHR41695:SF1">
    <property type="entry name" value="1,4-ALPHA-GLUCAN BRANCHING ENZYME TK1436"/>
    <property type="match status" value="1"/>
</dbReference>
<sequence length="383" mass="41757">MRSVTLVMVVHDHQPVGNFDGVFAAAYDDAYAPFLALLERRPSLRIGLHTSGPLLEWLERERPEYLTRLTKLVERGQVEPWGGAMYEPILPAIPEHDRQGQIAAMTDWIERRFGRPPRGLWLAERVWEPGLASSLEAAGVEYTAVDDAHFVAAGFERDELWGYFQTEDQGLAIKVFPIHRELRYLVPFGEPEEVIALLRRVAEASGAWRCSATTARSSACGPARASAATTSAGSSASRKRSPRIRGSMCARPPRPSPPTLRSGSHTCRRPPITRCRSGRCRRPGSRATKMRRRRSKRVWAKARTTCCAAATGATSRSVIRRRTASTSACCAPPARCGSVAKAQAQLGAMRARTCGGPSATVPTGTASSAGSTCRTCELRSIAS</sequence>
<evidence type="ECO:0000256" key="3">
    <source>
        <dbReference type="SAM" id="MobiDB-lite"/>
    </source>
</evidence>
<dbReference type="Proteomes" id="UP000317716">
    <property type="component" value="Unassembled WGS sequence"/>
</dbReference>
<dbReference type="SUPFAM" id="SSF88713">
    <property type="entry name" value="Glycoside hydrolase/deacetylase"/>
    <property type="match status" value="1"/>
</dbReference>
<dbReference type="Pfam" id="PF03065">
    <property type="entry name" value="Glyco_hydro_57"/>
    <property type="match status" value="1"/>
</dbReference>
<dbReference type="InterPro" id="IPR004300">
    <property type="entry name" value="Glyco_hydro_57_N"/>
</dbReference>
<dbReference type="GO" id="GO:0030979">
    <property type="term" value="P:alpha-glucan biosynthetic process"/>
    <property type="evidence" value="ECO:0007669"/>
    <property type="project" value="InterPro"/>
</dbReference>
<dbReference type="AlphaFoldDB" id="A0A538SZF7"/>
<feature type="compositionally biased region" description="Low complexity" evidence="3">
    <location>
        <begin position="221"/>
        <end position="236"/>
    </location>
</feature>
<feature type="compositionally biased region" description="Basic residues" evidence="3">
    <location>
        <begin position="276"/>
        <end position="293"/>
    </location>
</feature>
<dbReference type="Gene3D" id="3.20.110.20">
    <property type="match status" value="1"/>
</dbReference>
<evidence type="ECO:0000256" key="1">
    <source>
        <dbReference type="ARBA" id="ARBA00006821"/>
    </source>
</evidence>
<name>A0A538SZF7_UNCEI</name>
<reference evidence="5 6" key="1">
    <citation type="journal article" date="2019" name="Nat. Microbiol.">
        <title>Mediterranean grassland soil C-N compound turnover is dependent on rainfall and depth, and is mediated by genomically divergent microorganisms.</title>
        <authorList>
            <person name="Diamond S."/>
            <person name="Andeer P.F."/>
            <person name="Li Z."/>
            <person name="Crits-Christoph A."/>
            <person name="Burstein D."/>
            <person name="Anantharaman K."/>
            <person name="Lane K.R."/>
            <person name="Thomas B.C."/>
            <person name="Pan C."/>
            <person name="Northen T.R."/>
            <person name="Banfield J.F."/>
        </authorList>
    </citation>
    <scope>NUCLEOTIDE SEQUENCE [LARGE SCALE GENOMIC DNA]</scope>
    <source>
        <strain evidence="5">WS_2</strain>
    </source>
</reference>
<dbReference type="PANTHER" id="PTHR41695">
    <property type="entry name" value="1,4-ALPHA-GLUCAN BRANCHING ENZYME RV3031-RELATED"/>
    <property type="match status" value="1"/>
</dbReference>
<gene>
    <name evidence="5" type="ORF">E6K72_04490</name>
</gene>
<feature type="region of interest" description="Disordered" evidence="3">
    <location>
        <begin position="221"/>
        <end position="293"/>
    </location>
</feature>
<proteinExistence type="inferred from homology"/>
<organism evidence="5 6">
    <name type="scientific">Eiseniibacteriota bacterium</name>
    <dbReference type="NCBI Taxonomy" id="2212470"/>
    <lineage>
        <taxon>Bacteria</taxon>
        <taxon>Candidatus Eiseniibacteriota</taxon>
    </lineage>
</organism>
<evidence type="ECO:0000313" key="6">
    <source>
        <dbReference type="Proteomes" id="UP000317716"/>
    </source>
</evidence>
<dbReference type="InterPro" id="IPR011330">
    <property type="entry name" value="Glyco_hydro/deAcase_b/a-brl"/>
</dbReference>
<dbReference type="InterPro" id="IPR040042">
    <property type="entry name" value="Branching_enz_MT3115-like"/>
</dbReference>
<dbReference type="GO" id="GO:0003844">
    <property type="term" value="F:1,4-alpha-glucan branching enzyme activity"/>
    <property type="evidence" value="ECO:0007669"/>
    <property type="project" value="InterPro"/>
</dbReference>
<comment type="similarity">
    <text evidence="1">Belongs to the glycosyl hydrolase 57 family.</text>
</comment>
<evidence type="ECO:0000313" key="5">
    <source>
        <dbReference type="EMBL" id="TMQ56768.1"/>
    </source>
</evidence>
<dbReference type="EMBL" id="VBOS01000150">
    <property type="protein sequence ID" value="TMQ56768.1"/>
    <property type="molecule type" value="Genomic_DNA"/>
</dbReference>
<evidence type="ECO:0000259" key="4">
    <source>
        <dbReference type="Pfam" id="PF03065"/>
    </source>
</evidence>
<keyword evidence="2" id="KW-0119">Carbohydrate metabolism</keyword>
<dbReference type="GO" id="GO:0005576">
    <property type="term" value="C:extracellular region"/>
    <property type="evidence" value="ECO:0007669"/>
    <property type="project" value="TreeGrafter"/>
</dbReference>
<evidence type="ECO:0000256" key="2">
    <source>
        <dbReference type="ARBA" id="ARBA00023277"/>
    </source>
</evidence>
<protein>
    <recommendedName>
        <fullName evidence="4">Glycoside hydrolase family 57 N-terminal domain-containing protein</fullName>
    </recommendedName>
</protein>